<feature type="domain" description="Integrase catalytic" evidence="2">
    <location>
        <begin position="435"/>
        <end position="541"/>
    </location>
</feature>
<dbReference type="InterPro" id="IPR043128">
    <property type="entry name" value="Rev_trsase/Diguanyl_cyclase"/>
</dbReference>
<dbReference type="SUPFAM" id="SSF56672">
    <property type="entry name" value="DNA/RNA polymerases"/>
    <property type="match status" value="1"/>
</dbReference>
<dbReference type="OrthoDB" id="8300214at2759"/>
<dbReference type="InterPro" id="IPR000477">
    <property type="entry name" value="RT_dom"/>
</dbReference>
<feature type="region of interest" description="Disordered" evidence="1">
    <location>
        <begin position="643"/>
        <end position="671"/>
    </location>
</feature>
<dbReference type="PROSITE" id="PS50994">
    <property type="entry name" value="INTEGRASE"/>
    <property type="match status" value="1"/>
</dbReference>
<protein>
    <submittedName>
        <fullName evidence="3">Retrovirus-related Pol polyprotein</fullName>
    </submittedName>
</protein>
<gene>
    <name evidence="3" type="primary">POL</name>
    <name evidence="3" type="ORF">AWC38_SpisGene11733</name>
</gene>
<dbReference type="STRING" id="50429.A0A2B4S3U2"/>
<dbReference type="Gene3D" id="3.10.10.10">
    <property type="entry name" value="HIV Type 1 Reverse Transcriptase, subunit A, domain 1"/>
    <property type="match status" value="1"/>
</dbReference>
<dbReference type="InterPro" id="IPR043502">
    <property type="entry name" value="DNA/RNA_pol_sf"/>
</dbReference>
<dbReference type="EMBL" id="LSMT01000199">
    <property type="protein sequence ID" value="PFX23719.1"/>
    <property type="molecule type" value="Genomic_DNA"/>
</dbReference>
<evidence type="ECO:0000313" key="3">
    <source>
        <dbReference type="EMBL" id="PFX23719.1"/>
    </source>
</evidence>
<dbReference type="InterPro" id="IPR050951">
    <property type="entry name" value="Retrovirus_Pol_polyprotein"/>
</dbReference>
<dbReference type="InterPro" id="IPR012337">
    <property type="entry name" value="RNaseH-like_sf"/>
</dbReference>
<dbReference type="InterPro" id="IPR001584">
    <property type="entry name" value="Integrase_cat-core"/>
</dbReference>
<proteinExistence type="predicted"/>
<dbReference type="PANTHER" id="PTHR37984:SF8">
    <property type="entry name" value="CCHC-TYPE DOMAIN-CONTAINING PROTEIN"/>
    <property type="match status" value="1"/>
</dbReference>
<dbReference type="PANTHER" id="PTHR37984">
    <property type="entry name" value="PROTEIN CBG26694"/>
    <property type="match status" value="1"/>
</dbReference>
<keyword evidence="4" id="KW-1185">Reference proteome</keyword>
<organism evidence="3 4">
    <name type="scientific">Stylophora pistillata</name>
    <name type="common">Smooth cauliflower coral</name>
    <dbReference type="NCBI Taxonomy" id="50429"/>
    <lineage>
        <taxon>Eukaryota</taxon>
        <taxon>Metazoa</taxon>
        <taxon>Cnidaria</taxon>
        <taxon>Anthozoa</taxon>
        <taxon>Hexacorallia</taxon>
        <taxon>Scleractinia</taxon>
        <taxon>Astrocoeniina</taxon>
        <taxon>Pocilloporidae</taxon>
        <taxon>Stylophora</taxon>
    </lineage>
</organism>
<dbReference type="Proteomes" id="UP000225706">
    <property type="component" value="Unassembled WGS sequence"/>
</dbReference>
<evidence type="ECO:0000313" key="4">
    <source>
        <dbReference type="Proteomes" id="UP000225706"/>
    </source>
</evidence>
<name>A0A2B4S3U2_STYPI</name>
<evidence type="ECO:0000256" key="1">
    <source>
        <dbReference type="SAM" id="MobiDB-lite"/>
    </source>
</evidence>
<dbReference type="GO" id="GO:0003676">
    <property type="term" value="F:nucleic acid binding"/>
    <property type="evidence" value="ECO:0007669"/>
    <property type="project" value="InterPro"/>
</dbReference>
<dbReference type="AlphaFoldDB" id="A0A2B4S3U2"/>
<dbReference type="InterPro" id="IPR036397">
    <property type="entry name" value="RNaseH_sf"/>
</dbReference>
<dbReference type="Pfam" id="PF00078">
    <property type="entry name" value="RVT_1"/>
    <property type="match status" value="1"/>
</dbReference>
<accession>A0A2B4S3U2</accession>
<dbReference type="FunFam" id="3.30.420.10:FF:000063">
    <property type="entry name" value="Retrovirus-related Pol polyprotein from transposon 297-like Protein"/>
    <property type="match status" value="1"/>
</dbReference>
<dbReference type="SUPFAM" id="SSF53098">
    <property type="entry name" value="Ribonuclease H-like"/>
    <property type="match status" value="1"/>
</dbReference>
<evidence type="ECO:0000259" key="2">
    <source>
        <dbReference type="PROSITE" id="PS50994"/>
    </source>
</evidence>
<dbReference type="CDD" id="cd01647">
    <property type="entry name" value="RT_LTR"/>
    <property type="match status" value="1"/>
</dbReference>
<dbReference type="Gene3D" id="3.30.70.270">
    <property type="match status" value="1"/>
</dbReference>
<reference evidence="4" key="1">
    <citation type="journal article" date="2017" name="bioRxiv">
        <title>Comparative analysis of the genomes of Stylophora pistillata and Acropora digitifera provides evidence for extensive differences between species of corals.</title>
        <authorList>
            <person name="Voolstra C.R."/>
            <person name="Li Y."/>
            <person name="Liew Y.J."/>
            <person name="Baumgarten S."/>
            <person name="Zoccola D."/>
            <person name="Flot J.-F."/>
            <person name="Tambutte S."/>
            <person name="Allemand D."/>
            <person name="Aranda M."/>
        </authorList>
    </citation>
    <scope>NUCLEOTIDE SEQUENCE [LARGE SCALE GENOMIC DNA]</scope>
</reference>
<comment type="caution">
    <text evidence="3">The sequence shown here is derived from an EMBL/GenBank/DDBJ whole genome shotgun (WGS) entry which is preliminary data.</text>
</comment>
<dbReference type="GO" id="GO:0015074">
    <property type="term" value="P:DNA integration"/>
    <property type="evidence" value="ECO:0007669"/>
    <property type="project" value="InterPro"/>
</dbReference>
<dbReference type="Gene3D" id="3.30.420.10">
    <property type="entry name" value="Ribonuclease H-like superfamily/Ribonuclease H"/>
    <property type="match status" value="1"/>
</dbReference>
<sequence length="683" mass="78394">MASYSAIITSGEVIIAGGQIFKTAASRFVDVSEEEINSMKENAILRNTKHATKFGMTLFKDENLVVFHLVFHWASRFIHVTQMEQTMLKMNLIKFLDSDRDPRVSVLKSGTEPLQEEYNDVFEGLGKLDGQYLIVIDESIRPVVHPPRRLPVAMTERVQRKLEKMAAANIIEQVDRPTDWVPSTLVVSKPSTEVEGETKLRICLDPRDLKLAIKREHFPMPTIEEIATKLNGAKLFGVCDASNGFWQVELDDESSSLTTFNTPFGRYRRKRMAFGINSAPEIWQRKMREYTEGLKGVERTTFAFELEQIKHGEDLSVSPTRLEKLREETAKDEELQMLSDVIHEGWPETLSETPKYDRHQRQVMELYWNSRDELNMEDALVYTGHRLVIPFKAHSGVEKSLHGSHIGMAGTLRHERDIIYWPGLAAQRKDHLSRHGIPVTVVSDNRPPFNSEDFKTFSKEWDFHHFISCPYHAQSNGRVENAVKTSKSLLTKARADKRDPLLALLEWRNTPTEGTNASPVQLLYGRRTRTRLPVAKHLLTPQVITDVPEKIKVRKQRQKHYYDRHSHELPKLREGDAIRMRLPNEEWLLGRVIGEEGTRSYLVEVNGKHYRRNRKWLRATSEELPESVETNLDMAEPIELVESSSAEPPPAMIPSSSVVSGPHTEGRPVRDCRPPVCLKDYEC</sequence>